<gene>
    <name evidence="1" type="ORF">FO442_16805</name>
</gene>
<dbReference type="SUPFAM" id="SSF88946">
    <property type="entry name" value="Sigma2 domain of RNA polymerase sigma factors"/>
    <property type="match status" value="1"/>
</dbReference>
<dbReference type="GO" id="GO:0006352">
    <property type="term" value="P:DNA-templated transcription initiation"/>
    <property type="evidence" value="ECO:0007669"/>
    <property type="project" value="InterPro"/>
</dbReference>
<proteinExistence type="predicted"/>
<name>A0A556MJB8_9FLAO</name>
<comment type="caution">
    <text evidence="1">The sequence shown here is derived from an EMBL/GenBank/DDBJ whole genome shotgun (WGS) entry which is preliminary data.</text>
</comment>
<dbReference type="AlphaFoldDB" id="A0A556MJB8"/>
<dbReference type="Gene3D" id="1.10.10.10">
    <property type="entry name" value="Winged helix-like DNA-binding domain superfamily/Winged helix DNA-binding domain"/>
    <property type="match status" value="1"/>
</dbReference>
<accession>A0A556MJB8</accession>
<reference evidence="1 2" key="1">
    <citation type="submission" date="2019-07" db="EMBL/GenBank/DDBJ databases">
        <authorList>
            <person name="Huq M.A."/>
        </authorList>
    </citation>
    <scope>NUCLEOTIDE SEQUENCE [LARGE SCALE GENOMIC DNA]</scope>
    <source>
        <strain evidence="1 2">MAH-3</strain>
    </source>
</reference>
<dbReference type="SUPFAM" id="SSF88659">
    <property type="entry name" value="Sigma3 and sigma4 domains of RNA polymerase sigma factors"/>
    <property type="match status" value="1"/>
</dbReference>
<dbReference type="OrthoDB" id="1163416at2"/>
<protein>
    <submittedName>
        <fullName evidence="1">Sigma-70 family RNA polymerase sigma factor</fullName>
    </submittedName>
</protein>
<dbReference type="InterPro" id="IPR013325">
    <property type="entry name" value="RNA_pol_sigma_r2"/>
</dbReference>
<evidence type="ECO:0000313" key="1">
    <source>
        <dbReference type="EMBL" id="TSJ39966.1"/>
    </source>
</evidence>
<evidence type="ECO:0000313" key="2">
    <source>
        <dbReference type="Proteomes" id="UP000316008"/>
    </source>
</evidence>
<keyword evidence="2" id="KW-1185">Reference proteome</keyword>
<dbReference type="InterPro" id="IPR036388">
    <property type="entry name" value="WH-like_DNA-bd_sf"/>
</dbReference>
<organism evidence="1 2">
    <name type="scientific">Fluviicola chungangensis</name>
    <dbReference type="NCBI Taxonomy" id="2597671"/>
    <lineage>
        <taxon>Bacteria</taxon>
        <taxon>Pseudomonadati</taxon>
        <taxon>Bacteroidota</taxon>
        <taxon>Flavobacteriia</taxon>
        <taxon>Flavobacteriales</taxon>
        <taxon>Crocinitomicaceae</taxon>
        <taxon>Fluviicola</taxon>
    </lineage>
</organism>
<dbReference type="Proteomes" id="UP000316008">
    <property type="component" value="Unassembled WGS sequence"/>
</dbReference>
<dbReference type="GO" id="GO:0003700">
    <property type="term" value="F:DNA-binding transcription factor activity"/>
    <property type="evidence" value="ECO:0007669"/>
    <property type="project" value="InterPro"/>
</dbReference>
<dbReference type="EMBL" id="VLPL01000010">
    <property type="protein sequence ID" value="TSJ39966.1"/>
    <property type="molecule type" value="Genomic_DNA"/>
</dbReference>
<dbReference type="RefSeq" id="WP_144334382.1">
    <property type="nucleotide sequence ID" value="NZ_VLPL01000010.1"/>
</dbReference>
<dbReference type="InterPro" id="IPR013324">
    <property type="entry name" value="RNA_pol_sigma_r3/r4-like"/>
</dbReference>
<sequence length="180" mass="21358">MEKPLYDPLEIKKELAVLYKHFPEVKRLLRTFGCDALTAEDLFQEALIIYLRKKNDPDFEFQLAPIHFIKQTCKLLWFNASRKEQKQGARSLETDLEDISDPWMERELQYKQLESALTKIGKQCRELLHLFYGLGWNMVDIAKKLDFRNDKVAKAQKYRCMQKAKDLVQEARLTVEPNQF</sequence>